<reference evidence="1" key="1">
    <citation type="submission" date="2011-11" db="EMBL/GenBank/DDBJ databases">
        <title>Complete genome sequence of Candidatus Mycoplasma haemominutum.</title>
        <authorList>
            <person name="Barker E.N."/>
            <person name="Darby A.C."/>
            <person name="Helps C.R."/>
            <person name="Peters I.R."/>
            <person name="Hughes M.A."/>
            <person name="Radford A.D."/>
            <person name="Novacco M."/>
            <person name="Boretti F."/>
            <person name="Hofmann-Lehmann R."/>
            <person name="Tasker S."/>
        </authorList>
    </citation>
    <scope>NUCLEOTIDE SEQUENCE</scope>
    <source>
        <strain evidence="1">Birmingham 1</strain>
    </source>
</reference>
<dbReference type="KEGG" id="mhb:MHM_04370"/>
<dbReference type="RefSeq" id="WP_015511820.1">
    <property type="nucleotide sequence ID" value="NC_021007.1"/>
</dbReference>
<gene>
    <name evidence="1" type="ORF">MHM_04370</name>
</gene>
<proteinExistence type="predicted"/>
<name>G8C3Q7_9MOLU</name>
<dbReference type="EMBL" id="HE613254">
    <property type="protein sequence ID" value="CCE66955.1"/>
    <property type="molecule type" value="Genomic_DNA"/>
</dbReference>
<dbReference type="PATRIC" id="fig|1116213.3.peg.472"/>
<accession>G8C3Q7</accession>
<organism evidence="1">
    <name type="scientific">Candidatus Mycoplasma haematominutum 'Birmingham 1'</name>
    <dbReference type="NCBI Taxonomy" id="1116213"/>
    <lineage>
        <taxon>Bacteria</taxon>
        <taxon>Bacillati</taxon>
        <taxon>Mycoplasmatota</taxon>
        <taxon>Mollicutes</taxon>
        <taxon>Mycoplasmataceae</taxon>
        <taxon>Mycoplasma</taxon>
    </lineage>
</organism>
<reference evidence="1" key="2">
    <citation type="submission" date="2011-11" db="EMBL/GenBank/DDBJ databases">
        <authorList>
            <person name="Barker E."/>
        </authorList>
    </citation>
    <scope>NUCLEOTIDE SEQUENCE</scope>
    <source>
        <strain evidence="1">Birmingham 1</strain>
    </source>
</reference>
<protein>
    <submittedName>
        <fullName evidence="1">Uncharacterized protein</fullName>
    </submittedName>
</protein>
<sequence length="209" mass="22589">MLSPIRVVCSMVGLTGGVCAVAVPVSLSVEKGVTEFPAKSTPASQVSAESTVGVAQCSSDLSNEVVARSRDVLNSCWTSDSTVKSVEIVNSLVSVGLSTDNVWSDLEKSSWIAYCRQKDEESQEGDSSSLWELKSSDSCSGAVYLGKRNNSSWVYLKREGGTTSKAEPVSICESNCWQTGGEKGDGKLQQWAIEEQENWVTLQFQRKKN</sequence>
<dbReference type="HOGENOM" id="CLU_107062_1_0_14"/>
<dbReference type="AlphaFoldDB" id="G8C3Q7"/>
<evidence type="ECO:0000313" key="1">
    <source>
        <dbReference type="EMBL" id="CCE66955.1"/>
    </source>
</evidence>